<evidence type="ECO:0000313" key="2">
    <source>
        <dbReference type="EMBL" id="RED44084.1"/>
    </source>
</evidence>
<reference evidence="2 3" key="1">
    <citation type="submission" date="2018-07" db="EMBL/GenBank/DDBJ databases">
        <title>Genomic Encyclopedia of Type Strains, Phase III (KMG-III): the genomes of soil and plant-associated and newly described type strains.</title>
        <authorList>
            <person name="Whitman W."/>
        </authorList>
    </citation>
    <scope>NUCLEOTIDE SEQUENCE [LARGE SCALE GENOMIC DNA]</scope>
    <source>
        <strain evidence="2 3">CECT 7946</strain>
    </source>
</reference>
<proteinExistence type="predicted"/>
<dbReference type="CDD" id="cd02440">
    <property type="entry name" value="AdoMet_MTases"/>
    <property type="match status" value="1"/>
</dbReference>
<keyword evidence="2" id="KW-0489">Methyltransferase</keyword>
<dbReference type="SUPFAM" id="SSF53335">
    <property type="entry name" value="S-adenosyl-L-methionine-dependent methyltransferases"/>
    <property type="match status" value="1"/>
</dbReference>
<dbReference type="InterPro" id="IPR041698">
    <property type="entry name" value="Methyltransf_25"/>
</dbReference>
<dbReference type="Gene3D" id="3.40.50.150">
    <property type="entry name" value="Vaccinia Virus protein VP39"/>
    <property type="match status" value="1"/>
</dbReference>
<dbReference type="Proteomes" id="UP000256980">
    <property type="component" value="Unassembled WGS sequence"/>
</dbReference>
<name>A0A3D9H3L2_9FLAO</name>
<sequence length="248" mass="28672">MTANVQNLNAERYSNEVFELWANQQNLNKSEDYLLKKYITDTSKHVLEAGTGGGRLSFYIEEKGFNNISAFDVVPNMIAHAKKRASTNDSNINFSISDAAVLENYESNSFDYLVYLQQVLCFIDKKDLFTNALKEAYRVAKKDAIVMFSFLDYESKIYNPALSSFVNVLRKLRSEEQSSRHLPWLKINNDINWKLFHKNQPKTYWVKRAEITSLLEDIGFSIEEVKNANQFSKNTGKRKGILYVVCKK</sequence>
<comment type="caution">
    <text evidence="2">The sequence shown here is derived from an EMBL/GenBank/DDBJ whole genome shotgun (WGS) entry which is preliminary data.</text>
</comment>
<organism evidence="2 3">
    <name type="scientific">Winogradskyella eximia</name>
    <dbReference type="NCBI Taxonomy" id="262006"/>
    <lineage>
        <taxon>Bacteria</taxon>
        <taxon>Pseudomonadati</taxon>
        <taxon>Bacteroidota</taxon>
        <taxon>Flavobacteriia</taxon>
        <taxon>Flavobacteriales</taxon>
        <taxon>Flavobacteriaceae</taxon>
        <taxon>Winogradskyella</taxon>
    </lineage>
</organism>
<dbReference type="Pfam" id="PF13649">
    <property type="entry name" value="Methyltransf_25"/>
    <property type="match status" value="1"/>
</dbReference>
<dbReference type="RefSeq" id="WP_115817483.1">
    <property type="nucleotide sequence ID" value="NZ_QRDV01000004.1"/>
</dbReference>
<dbReference type="PANTHER" id="PTHR43591:SF110">
    <property type="entry name" value="RHODANESE DOMAIN-CONTAINING PROTEIN"/>
    <property type="match status" value="1"/>
</dbReference>
<dbReference type="InterPro" id="IPR029063">
    <property type="entry name" value="SAM-dependent_MTases_sf"/>
</dbReference>
<gene>
    <name evidence="2" type="ORF">DFQ10_104277</name>
</gene>
<evidence type="ECO:0000313" key="3">
    <source>
        <dbReference type="Proteomes" id="UP000256980"/>
    </source>
</evidence>
<dbReference type="EMBL" id="QRDV01000004">
    <property type="protein sequence ID" value="RED44084.1"/>
    <property type="molecule type" value="Genomic_DNA"/>
</dbReference>
<accession>A0A3D9H3L2</accession>
<protein>
    <submittedName>
        <fullName evidence="2">Methyltransferase family protein</fullName>
    </submittedName>
</protein>
<evidence type="ECO:0000259" key="1">
    <source>
        <dbReference type="Pfam" id="PF13649"/>
    </source>
</evidence>
<keyword evidence="3" id="KW-1185">Reference proteome</keyword>
<dbReference type="AlphaFoldDB" id="A0A3D9H3L2"/>
<feature type="domain" description="Methyltransferase" evidence="1">
    <location>
        <begin position="46"/>
        <end position="142"/>
    </location>
</feature>
<dbReference type="PANTHER" id="PTHR43591">
    <property type="entry name" value="METHYLTRANSFERASE"/>
    <property type="match status" value="1"/>
</dbReference>
<keyword evidence="2" id="KW-0808">Transferase</keyword>
<dbReference type="GO" id="GO:0008168">
    <property type="term" value="F:methyltransferase activity"/>
    <property type="evidence" value="ECO:0007669"/>
    <property type="project" value="UniProtKB-KW"/>
</dbReference>
<dbReference type="OrthoDB" id="1434235at2"/>
<dbReference type="GO" id="GO:0032259">
    <property type="term" value="P:methylation"/>
    <property type="evidence" value="ECO:0007669"/>
    <property type="project" value="UniProtKB-KW"/>
</dbReference>